<dbReference type="PANTHER" id="PTHR34136:SF1">
    <property type="entry name" value="UDP-N-ACETYL-D-MANNOSAMINURONIC ACID TRANSFERASE"/>
    <property type="match status" value="1"/>
</dbReference>
<evidence type="ECO:0000313" key="3">
    <source>
        <dbReference type="EMBL" id="KKT61205.1"/>
    </source>
</evidence>
<dbReference type="CDD" id="cd06533">
    <property type="entry name" value="Glyco_transf_WecG_TagA"/>
    <property type="match status" value="1"/>
</dbReference>
<sequence length="292" mass="32793">MPLSKQSLLGVSITTSSREEILSWIVKKFSILHSPFSILQIVTPNPEQIVLAQQDEKFREILNSADIALPDGAGLVWALNKARPCVAPAAKAGPWIERISGIDFMIELCKVAADKNSRVLLYGGRGGAAGKALASLRKQYPDLKGFAEDGPSFQISNFKFQISNKYQIQKYKKDSTSYFSNGSAEIKHLVQMIRSRNIRIVFIGLGAPKQEYLIDALTYTVQGPTLHGIYSNLVVMAVGGVFDVLAGKIARAPKLVQQFGFEWLWRLFKEPWRWRRQLSLLQFILLILRKKK</sequence>
<reference evidence="3 4" key="1">
    <citation type="journal article" date="2015" name="Nature">
        <title>rRNA introns, odd ribosomes, and small enigmatic genomes across a large radiation of phyla.</title>
        <authorList>
            <person name="Brown C.T."/>
            <person name="Hug L.A."/>
            <person name="Thomas B.C."/>
            <person name="Sharon I."/>
            <person name="Castelle C.J."/>
            <person name="Singh A."/>
            <person name="Wilkins M.J."/>
            <person name="Williams K.H."/>
            <person name="Banfield J.F."/>
        </authorList>
    </citation>
    <scope>NUCLEOTIDE SEQUENCE [LARGE SCALE GENOMIC DNA]</scope>
</reference>
<name>A0A0G1IPZ6_9BACT</name>
<keyword evidence="2 3" id="KW-0808">Transferase</keyword>
<dbReference type="NCBIfam" id="TIGR00696">
    <property type="entry name" value="wecG_tagA_cpsF"/>
    <property type="match status" value="1"/>
</dbReference>
<dbReference type="Pfam" id="PF03808">
    <property type="entry name" value="Glyco_tran_WecG"/>
    <property type="match status" value="1"/>
</dbReference>
<dbReference type="AlphaFoldDB" id="A0A0G1IPZ6"/>
<gene>
    <name evidence="3" type="ORF">UW52_C0008G0011</name>
</gene>
<organism evidence="3 4">
    <name type="scientific">Candidatus Gottesmanbacteria bacterium GW2011_GWA1_44_24b</name>
    <dbReference type="NCBI Taxonomy" id="1618437"/>
    <lineage>
        <taxon>Bacteria</taxon>
        <taxon>Candidatus Gottesmaniibacteriota</taxon>
    </lineage>
</organism>
<evidence type="ECO:0000256" key="2">
    <source>
        <dbReference type="ARBA" id="ARBA00022679"/>
    </source>
</evidence>
<keyword evidence="1" id="KW-0328">Glycosyltransferase</keyword>
<dbReference type="GO" id="GO:0016758">
    <property type="term" value="F:hexosyltransferase activity"/>
    <property type="evidence" value="ECO:0007669"/>
    <property type="project" value="TreeGrafter"/>
</dbReference>
<dbReference type="Proteomes" id="UP000034521">
    <property type="component" value="Unassembled WGS sequence"/>
</dbReference>
<protein>
    <submittedName>
        <fullName evidence="3">Glycosyl transferase, wecB/tagA/cpsF family</fullName>
    </submittedName>
</protein>
<dbReference type="InterPro" id="IPR004629">
    <property type="entry name" value="WecG_TagA_CpsF"/>
</dbReference>
<dbReference type="PANTHER" id="PTHR34136">
    <property type="match status" value="1"/>
</dbReference>
<evidence type="ECO:0000256" key="1">
    <source>
        <dbReference type="ARBA" id="ARBA00022676"/>
    </source>
</evidence>
<comment type="caution">
    <text evidence="3">The sequence shown here is derived from an EMBL/GenBank/DDBJ whole genome shotgun (WGS) entry which is preliminary data.</text>
</comment>
<dbReference type="EMBL" id="LCIQ01000008">
    <property type="protein sequence ID" value="KKT61205.1"/>
    <property type="molecule type" value="Genomic_DNA"/>
</dbReference>
<proteinExistence type="predicted"/>
<accession>A0A0G1IPZ6</accession>
<evidence type="ECO:0000313" key="4">
    <source>
        <dbReference type="Proteomes" id="UP000034521"/>
    </source>
</evidence>